<name>A0AAV8VHU6_9CUCU</name>
<dbReference type="Proteomes" id="UP001159042">
    <property type="component" value="Unassembled WGS sequence"/>
</dbReference>
<dbReference type="EMBL" id="JANEYG010000089">
    <property type="protein sequence ID" value="KAJ8913647.1"/>
    <property type="molecule type" value="Genomic_DNA"/>
</dbReference>
<proteinExistence type="predicted"/>
<feature type="region of interest" description="Disordered" evidence="1">
    <location>
        <begin position="50"/>
        <end position="122"/>
    </location>
</feature>
<evidence type="ECO:0000256" key="1">
    <source>
        <dbReference type="SAM" id="MobiDB-lite"/>
    </source>
</evidence>
<gene>
    <name evidence="2" type="ORF">NQ315_007364</name>
</gene>
<evidence type="ECO:0000313" key="2">
    <source>
        <dbReference type="EMBL" id="KAJ8913647.1"/>
    </source>
</evidence>
<feature type="non-terminal residue" evidence="2">
    <location>
        <position position="1"/>
    </location>
</feature>
<accession>A0AAV8VHU6</accession>
<sequence>KSSLSYQIDNGPTMAFKAVVLLTFAVILVVQSAPSIKEWQLNNNGDYESILADASSTEQPSTEEQSTEAPNPESTPDDQSTEAPNPESTPDDQSTAGPDTTPEDQSSAAPPSTQGPSPTNSH</sequence>
<organism evidence="2 3">
    <name type="scientific">Exocentrus adspersus</name>
    <dbReference type="NCBI Taxonomy" id="1586481"/>
    <lineage>
        <taxon>Eukaryota</taxon>
        <taxon>Metazoa</taxon>
        <taxon>Ecdysozoa</taxon>
        <taxon>Arthropoda</taxon>
        <taxon>Hexapoda</taxon>
        <taxon>Insecta</taxon>
        <taxon>Pterygota</taxon>
        <taxon>Neoptera</taxon>
        <taxon>Endopterygota</taxon>
        <taxon>Coleoptera</taxon>
        <taxon>Polyphaga</taxon>
        <taxon>Cucujiformia</taxon>
        <taxon>Chrysomeloidea</taxon>
        <taxon>Cerambycidae</taxon>
        <taxon>Lamiinae</taxon>
        <taxon>Acanthocinini</taxon>
        <taxon>Exocentrus</taxon>
    </lineage>
</organism>
<protein>
    <submittedName>
        <fullName evidence="2">Uncharacterized protein</fullName>
    </submittedName>
</protein>
<keyword evidence="3" id="KW-1185">Reference proteome</keyword>
<comment type="caution">
    <text evidence="2">The sequence shown here is derived from an EMBL/GenBank/DDBJ whole genome shotgun (WGS) entry which is preliminary data.</text>
</comment>
<feature type="compositionally biased region" description="Polar residues" evidence="1">
    <location>
        <begin position="81"/>
        <end position="122"/>
    </location>
</feature>
<reference evidence="2 3" key="1">
    <citation type="journal article" date="2023" name="Insect Mol. Biol.">
        <title>Genome sequencing provides insights into the evolution of gene families encoding plant cell wall-degrading enzymes in longhorned beetles.</title>
        <authorList>
            <person name="Shin N.R."/>
            <person name="Okamura Y."/>
            <person name="Kirsch R."/>
            <person name="Pauchet Y."/>
        </authorList>
    </citation>
    <scope>NUCLEOTIDE SEQUENCE [LARGE SCALE GENOMIC DNA]</scope>
    <source>
        <strain evidence="2">EAD_L_NR</strain>
    </source>
</reference>
<dbReference type="AlphaFoldDB" id="A0AAV8VHU6"/>
<evidence type="ECO:0000313" key="3">
    <source>
        <dbReference type="Proteomes" id="UP001159042"/>
    </source>
</evidence>
<feature type="compositionally biased region" description="Low complexity" evidence="1">
    <location>
        <begin position="55"/>
        <end position="68"/>
    </location>
</feature>